<evidence type="ECO:0000313" key="4">
    <source>
        <dbReference type="EMBL" id="QNS02035.1"/>
    </source>
</evidence>
<accession>A0A7H1AZY0</accession>
<evidence type="ECO:0000256" key="2">
    <source>
        <dbReference type="PROSITE-ProRule" id="PRU00464"/>
    </source>
</evidence>
<evidence type="ECO:0000313" key="5">
    <source>
        <dbReference type="Proteomes" id="UP000516346"/>
    </source>
</evidence>
<dbReference type="InterPro" id="IPR036265">
    <property type="entry name" value="HIT-like_sf"/>
</dbReference>
<name>A0A7H1AZY0_9GAMM</name>
<dbReference type="InterPro" id="IPR011146">
    <property type="entry name" value="HIT-like"/>
</dbReference>
<dbReference type="PRINTS" id="PR00332">
    <property type="entry name" value="HISTRIAD"/>
</dbReference>
<comment type="caution">
    <text evidence="2">Lacks conserved residue(s) required for the propagation of feature annotation.</text>
</comment>
<dbReference type="AlphaFoldDB" id="A0A7H1AZY0"/>
<sequence>MQNHTIFQDIINKKIPADIVYQDRIITAFKDIKPKAPIHILIVPNIFIKSLNKIDKSNKHVLEHMIYTAIKIAKSAKISQDGYKIIINCNKNGGQEINYLHMHLLGGEKLIALY</sequence>
<proteinExistence type="predicted"/>
<feature type="domain" description="HIT" evidence="3">
    <location>
        <begin position="6"/>
        <end position="114"/>
    </location>
</feature>
<dbReference type="PROSITE" id="PS51084">
    <property type="entry name" value="HIT_2"/>
    <property type="match status" value="1"/>
</dbReference>
<evidence type="ECO:0000259" key="3">
    <source>
        <dbReference type="PROSITE" id="PS51084"/>
    </source>
</evidence>
<dbReference type="SUPFAM" id="SSF54197">
    <property type="entry name" value="HIT-like"/>
    <property type="match status" value="1"/>
</dbReference>
<dbReference type="Gene3D" id="3.30.428.10">
    <property type="entry name" value="HIT-like"/>
    <property type="match status" value="1"/>
</dbReference>
<dbReference type="InterPro" id="IPR001310">
    <property type="entry name" value="Histidine_triad_HIT"/>
</dbReference>
<gene>
    <name evidence="4" type="ORF">ICW73_01045</name>
</gene>
<dbReference type="GO" id="GO:0003824">
    <property type="term" value="F:catalytic activity"/>
    <property type="evidence" value="ECO:0007669"/>
    <property type="project" value="InterPro"/>
</dbReference>
<dbReference type="EMBL" id="CP061275">
    <property type="protein sequence ID" value="QNS02035.1"/>
    <property type="molecule type" value="Genomic_DNA"/>
</dbReference>
<organism evidence="4 5">
    <name type="scientific">Buchnera aphidicola</name>
    <name type="common">Pentalonia nigronervosa</name>
    <dbReference type="NCBI Taxonomy" id="1309793"/>
    <lineage>
        <taxon>Bacteria</taxon>
        <taxon>Pseudomonadati</taxon>
        <taxon>Pseudomonadota</taxon>
        <taxon>Gammaproteobacteria</taxon>
        <taxon>Enterobacterales</taxon>
        <taxon>Erwiniaceae</taxon>
        <taxon>Buchnera</taxon>
    </lineage>
</organism>
<dbReference type="Proteomes" id="UP000516346">
    <property type="component" value="Chromosome"/>
</dbReference>
<dbReference type="InterPro" id="IPR019808">
    <property type="entry name" value="Histidine_triad_CS"/>
</dbReference>
<dbReference type="PROSITE" id="PS00892">
    <property type="entry name" value="HIT_1"/>
    <property type="match status" value="1"/>
</dbReference>
<evidence type="ECO:0000256" key="1">
    <source>
        <dbReference type="PIRSR" id="PIRSR601310-1"/>
    </source>
</evidence>
<feature type="active site" description="Tele-AMP-histidine intermediate" evidence="1">
    <location>
        <position position="101"/>
    </location>
</feature>
<dbReference type="PANTHER" id="PTHR23089">
    <property type="entry name" value="HISTIDINE TRIAD HIT PROTEIN"/>
    <property type="match status" value="1"/>
</dbReference>
<protein>
    <submittedName>
        <fullName evidence="4">HIT domain-containing protein</fullName>
    </submittedName>
</protein>
<dbReference type="Pfam" id="PF01230">
    <property type="entry name" value="HIT"/>
    <property type="match status" value="1"/>
</dbReference>
<reference evidence="4 5" key="1">
    <citation type="submission" date="2020-09" db="EMBL/GenBank/DDBJ databases">
        <title>Genome sequence of the banana aphid, Pentalonia nigronervosa Coquerel (Hemiptera: Aphididae) and its symbionts.</title>
        <authorList>
            <person name="Mathers T.C."/>
            <person name="Mugford S.T."/>
            <person name="Hogenhout S.A."/>
            <person name="Tripathi L."/>
        </authorList>
    </citation>
    <scope>NUCLEOTIDE SEQUENCE [LARGE SCALE GENOMIC DNA]</scope>
    <source>
        <strain evidence="4">Ba4</strain>
    </source>
</reference>